<feature type="compositionally biased region" description="Polar residues" evidence="1">
    <location>
        <begin position="102"/>
        <end position="114"/>
    </location>
</feature>
<feature type="region of interest" description="Disordered" evidence="1">
    <location>
        <begin position="70"/>
        <end position="89"/>
    </location>
</feature>
<dbReference type="AlphaFoldDB" id="A0A182SRN0"/>
<sequence length="334" mass="37152">MAQKRPRISVGVMAVCCGVLSLSVVARESASHNEPGASTRKYVAVHHHPVHQGTFASPVDAPDTLGMAVTTPLTPDPKTTIENERHRQTRETYKFPRPAATSDESISTSPTNSQIRRRRMEPKIRGLSSPLVFMPARGRRFGGFEIPAEKRQITIEQMLEKGDYFVPNRGKKAPTTGELIKKGKFDVLLGGSPDEYFFPNRGKKQYWLAYDSGGNVRPMVARGPVSFDGQLNSFTAPSNAQQQPIASRLRRNLLENLANEHKDTFFSSRGKRILPLGEELMLVPAKALDEELQGDNVQEGLSDERTQEFSAQPNDLDALLWNEDMLLSLDQPIS</sequence>
<evidence type="ECO:0000256" key="2">
    <source>
        <dbReference type="SAM" id="SignalP"/>
    </source>
</evidence>
<dbReference type="VEuPathDB" id="VectorBase:AMAM012046"/>
<protein>
    <submittedName>
        <fullName evidence="3">Uncharacterized protein</fullName>
    </submittedName>
</protein>
<feature type="signal peptide" evidence="2">
    <location>
        <begin position="1"/>
        <end position="21"/>
    </location>
</feature>
<keyword evidence="4" id="KW-1185">Reference proteome</keyword>
<feature type="chain" id="PRO_5008136109" evidence="2">
    <location>
        <begin position="22"/>
        <end position="334"/>
    </location>
</feature>
<dbReference type="Proteomes" id="UP000075901">
    <property type="component" value="Unassembled WGS sequence"/>
</dbReference>
<reference evidence="4" key="1">
    <citation type="submission" date="2013-09" db="EMBL/GenBank/DDBJ databases">
        <title>The Genome Sequence of Anopheles maculatus species B.</title>
        <authorList>
            <consortium name="The Broad Institute Genomics Platform"/>
            <person name="Neafsey D.E."/>
            <person name="Besansky N."/>
            <person name="Howell P."/>
            <person name="Walton C."/>
            <person name="Young S.K."/>
            <person name="Zeng Q."/>
            <person name="Gargeya S."/>
            <person name="Fitzgerald M."/>
            <person name="Haas B."/>
            <person name="Abouelleil A."/>
            <person name="Allen A.W."/>
            <person name="Alvarado L."/>
            <person name="Arachchi H.M."/>
            <person name="Berlin A.M."/>
            <person name="Chapman S.B."/>
            <person name="Gainer-Dewar J."/>
            <person name="Goldberg J."/>
            <person name="Griggs A."/>
            <person name="Gujja S."/>
            <person name="Hansen M."/>
            <person name="Howarth C."/>
            <person name="Imamovic A."/>
            <person name="Ireland A."/>
            <person name="Larimer J."/>
            <person name="McCowan C."/>
            <person name="Murphy C."/>
            <person name="Pearson M."/>
            <person name="Poon T.W."/>
            <person name="Priest M."/>
            <person name="Roberts A."/>
            <person name="Saif S."/>
            <person name="Shea T."/>
            <person name="Sisk P."/>
            <person name="Sykes S."/>
            <person name="Wortman J."/>
            <person name="Nusbaum C."/>
            <person name="Birren B."/>
        </authorList>
    </citation>
    <scope>NUCLEOTIDE SEQUENCE [LARGE SCALE GENOMIC DNA]</scope>
    <source>
        <strain evidence="4">maculatus3</strain>
    </source>
</reference>
<reference evidence="3" key="2">
    <citation type="submission" date="2020-05" db="UniProtKB">
        <authorList>
            <consortium name="EnsemblMetazoa"/>
        </authorList>
    </citation>
    <scope>IDENTIFICATION</scope>
    <source>
        <strain evidence="3">maculatus3</strain>
    </source>
</reference>
<keyword evidence="2" id="KW-0732">Signal</keyword>
<proteinExistence type="predicted"/>
<name>A0A182SRN0_9DIPT</name>
<organism evidence="3 4">
    <name type="scientific">Anopheles maculatus</name>
    <dbReference type="NCBI Taxonomy" id="74869"/>
    <lineage>
        <taxon>Eukaryota</taxon>
        <taxon>Metazoa</taxon>
        <taxon>Ecdysozoa</taxon>
        <taxon>Arthropoda</taxon>
        <taxon>Hexapoda</taxon>
        <taxon>Insecta</taxon>
        <taxon>Pterygota</taxon>
        <taxon>Neoptera</taxon>
        <taxon>Endopterygota</taxon>
        <taxon>Diptera</taxon>
        <taxon>Nematocera</taxon>
        <taxon>Culicoidea</taxon>
        <taxon>Culicidae</taxon>
        <taxon>Anophelinae</taxon>
        <taxon>Anopheles</taxon>
        <taxon>Anopheles maculatus group</taxon>
    </lineage>
</organism>
<dbReference type="EnsemblMetazoa" id="AMAM012046-RA">
    <property type="protein sequence ID" value="AMAM012046-PA"/>
    <property type="gene ID" value="AMAM012046"/>
</dbReference>
<evidence type="ECO:0000256" key="1">
    <source>
        <dbReference type="SAM" id="MobiDB-lite"/>
    </source>
</evidence>
<feature type="compositionally biased region" description="Basic and acidic residues" evidence="1">
    <location>
        <begin position="79"/>
        <end position="89"/>
    </location>
</feature>
<feature type="region of interest" description="Disordered" evidence="1">
    <location>
        <begin position="95"/>
        <end position="118"/>
    </location>
</feature>
<evidence type="ECO:0000313" key="3">
    <source>
        <dbReference type="EnsemblMetazoa" id="AMAM012046-PA"/>
    </source>
</evidence>
<evidence type="ECO:0000313" key="4">
    <source>
        <dbReference type="Proteomes" id="UP000075901"/>
    </source>
</evidence>
<accession>A0A182SRN0</accession>